<keyword evidence="4 9" id="KW-0812">Transmembrane</keyword>
<dbReference type="EMBL" id="CP017253">
    <property type="protein sequence ID" value="AOR23739.1"/>
    <property type="molecule type" value="Genomic_DNA"/>
</dbReference>
<dbReference type="InterPro" id="IPR036019">
    <property type="entry name" value="MscL_channel"/>
</dbReference>
<comment type="subunit">
    <text evidence="9">Homopentamer.</text>
</comment>
<gene>
    <name evidence="9" type="primary">mscL</name>
    <name evidence="10" type="ORF">BGI42_08350</name>
</gene>
<dbReference type="PANTHER" id="PTHR30266">
    <property type="entry name" value="MECHANOSENSITIVE CHANNEL MSCL"/>
    <property type="match status" value="1"/>
</dbReference>
<name>A0A1D7XKV8_9CLOT</name>
<keyword evidence="7 9" id="KW-0472">Membrane</keyword>
<dbReference type="SUPFAM" id="SSF81330">
    <property type="entry name" value="Gated mechanosensitive channel"/>
    <property type="match status" value="1"/>
</dbReference>
<dbReference type="Pfam" id="PF01741">
    <property type="entry name" value="MscL"/>
    <property type="match status" value="1"/>
</dbReference>
<dbReference type="HAMAP" id="MF_00115">
    <property type="entry name" value="MscL"/>
    <property type="match status" value="1"/>
</dbReference>
<dbReference type="Gene3D" id="4.10.1060.50">
    <property type="match status" value="1"/>
</dbReference>
<evidence type="ECO:0000256" key="6">
    <source>
        <dbReference type="ARBA" id="ARBA00023065"/>
    </source>
</evidence>
<evidence type="ECO:0000256" key="8">
    <source>
        <dbReference type="ARBA" id="ARBA00023303"/>
    </source>
</evidence>
<feature type="transmembrane region" description="Helical" evidence="9">
    <location>
        <begin position="12"/>
        <end position="34"/>
    </location>
</feature>
<dbReference type="InterPro" id="IPR037673">
    <property type="entry name" value="MSC/AndL"/>
</dbReference>
<evidence type="ECO:0000313" key="10">
    <source>
        <dbReference type="EMBL" id="AOR23739.1"/>
    </source>
</evidence>
<evidence type="ECO:0000256" key="2">
    <source>
        <dbReference type="ARBA" id="ARBA00022448"/>
    </source>
</evidence>
<dbReference type="NCBIfam" id="TIGR00220">
    <property type="entry name" value="mscL"/>
    <property type="match status" value="1"/>
</dbReference>
<protein>
    <recommendedName>
        <fullName evidence="9">Large-conductance mechanosensitive channel</fullName>
    </recommendedName>
</protein>
<comment type="similarity">
    <text evidence="9">Belongs to the MscL family.</text>
</comment>
<evidence type="ECO:0000256" key="9">
    <source>
        <dbReference type="HAMAP-Rule" id="MF_00115"/>
    </source>
</evidence>
<comment type="function">
    <text evidence="9">Channel that opens in response to stretch forces in the membrane lipid bilayer. May participate in the regulation of osmotic pressure changes within the cell.</text>
</comment>
<dbReference type="GO" id="GO:0008381">
    <property type="term" value="F:mechanosensitive monoatomic ion channel activity"/>
    <property type="evidence" value="ECO:0007669"/>
    <property type="project" value="UniProtKB-UniRule"/>
</dbReference>
<organism evidence="10 11">
    <name type="scientific">Clostridium taeniosporum</name>
    <dbReference type="NCBI Taxonomy" id="394958"/>
    <lineage>
        <taxon>Bacteria</taxon>
        <taxon>Bacillati</taxon>
        <taxon>Bacillota</taxon>
        <taxon>Clostridia</taxon>
        <taxon>Eubacteriales</taxon>
        <taxon>Clostridiaceae</taxon>
        <taxon>Clostridium</taxon>
    </lineage>
</organism>
<evidence type="ECO:0000256" key="7">
    <source>
        <dbReference type="ARBA" id="ARBA00023136"/>
    </source>
</evidence>
<evidence type="ECO:0000256" key="3">
    <source>
        <dbReference type="ARBA" id="ARBA00022475"/>
    </source>
</evidence>
<reference evidence="11" key="1">
    <citation type="submission" date="2016-09" db="EMBL/GenBank/DDBJ databases">
        <title>Genomics of Clostridium taeniosporum, an organism which forms endospores with ribbon-like appendages.</title>
        <authorList>
            <person name="Walker J.R."/>
        </authorList>
    </citation>
    <scope>NUCLEOTIDE SEQUENCE [LARGE SCALE GENOMIC DNA]</scope>
    <source>
        <strain evidence="11">1/k</strain>
    </source>
</reference>
<keyword evidence="3 9" id="KW-1003">Cell membrane</keyword>
<evidence type="ECO:0000256" key="4">
    <source>
        <dbReference type="ARBA" id="ARBA00022692"/>
    </source>
</evidence>
<dbReference type="PRINTS" id="PR01264">
    <property type="entry name" value="MECHCHANNEL"/>
</dbReference>
<keyword evidence="5 9" id="KW-1133">Transmembrane helix</keyword>
<accession>A0A1D7XKV8</accession>
<comment type="subcellular location">
    <subcellularLocation>
        <location evidence="9">Cell membrane</location>
        <topology evidence="9">Multi-pass membrane protein</topology>
    </subcellularLocation>
    <subcellularLocation>
        <location evidence="1">Membrane</location>
        <topology evidence="1">Multi-pass membrane protein</topology>
    </subcellularLocation>
</comment>
<dbReference type="OrthoDB" id="9810350at2"/>
<sequence>MKKFLSEFKQFALKGSVIDLAVGVLIGGAFQGIVKSLTNDIISPLIGMFANKDFSELTFEIFGAVIKYGSFITAVINFLIMAFLIFLLVKGMNKLSDLGKKDIVEEEKEITTKECPFCYSEIDIKATRCPKCTSQLEMKEEA</sequence>
<dbReference type="GO" id="GO:0005886">
    <property type="term" value="C:plasma membrane"/>
    <property type="evidence" value="ECO:0007669"/>
    <property type="project" value="UniProtKB-SubCell"/>
</dbReference>
<dbReference type="KEGG" id="ctae:BGI42_08350"/>
<dbReference type="InterPro" id="IPR001185">
    <property type="entry name" value="MS_channel"/>
</dbReference>
<dbReference type="RefSeq" id="WP_069679888.1">
    <property type="nucleotide sequence ID" value="NZ_CP017253.2"/>
</dbReference>
<evidence type="ECO:0000313" key="11">
    <source>
        <dbReference type="Proteomes" id="UP000094652"/>
    </source>
</evidence>
<dbReference type="STRING" id="394958.BGI42_08350"/>
<dbReference type="Proteomes" id="UP000094652">
    <property type="component" value="Chromosome"/>
</dbReference>
<proteinExistence type="inferred from homology"/>
<dbReference type="Gene3D" id="1.10.1200.120">
    <property type="entry name" value="Large-conductance mechanosensitive channel, MscL, domain 1"/>
    <property type="match status" value="1"/>
</dbReference>
<feature type="transmembrane region" description="Helical" evidence="9">
    <location>
        <begin position="68"/>
        <end position="89"/>
    </location>
</feature>
<evidence type="ECO:0000256" key="1">
    <source>
        <dbReference type="ARBA" id="ARBA00004141"/>
    </source>
</evidence>
<keyword evidence="11" id="KW-1185">Reference proteome</keyword>
<dbReference type="AlphaFoldDB" id="A0A1D7XKV8"/>
<keyword evidence="6 9" id="KW-0406">Ion transport</keyword>
<keyword evidence="8 9" id="KW-0407">Ion channel</keyword>
<dbReference type="InterPro" id="IPR038587">
    <property type="entry name" value="Ribosomal_eL40_sf"/>
</dbReference>
<dbReference type="PANTHER" id="PTHR30266:SF2">
    <property type="entry name" value="LARGE-CONDUCTANCE MECHANOSENSITIVE CHANNEL"/>
    <property type="match status" value="1"/>
</dbReference>
<evidence type="ECO:0000256" key="5">
    <source>
        <dbReference type="ARBA" id="ARBA00022989"/>
    </source>
</evidence>
<keyword evidence="2 9" id="KW-0813">Transport</keyword>